<comment type="caution">
    <text evidence="1">The sequence shown here is derived from an EMBL/GenBank/DDBJ whole genome shotgun (WGS) entry which is preliminary data.</text>
</comment>
<proteinExistence type="predicted"/>
<organism evidence="1 2">
    <name type="scientific">Peronosclerospora sorghi</name>
    <dbReference type="NCBI Taxonomy" id="230839"/>
    <lineage>
        <taxon>Eukaryota</taxon>
        <taxon>Sar</taxon>
        <taxon>Stramenopiles</taxon>
        <taxon>Oomycota</taxon>
        <taxon>Peronosporomycetes</taxon>
        <taxon>Peronosporales</taxon>
        <taxon>Peronosporaceae</taxon>
        <taxon>Peronosclerospora</taxon>
    </lineage>
</organism>
<accession>A0ACC0WRH8</accession>
<evidence type="ECO:0000313" key="2">
    <source>
        <dbReference type="Proteomes" id="UP001163321"/>
    </source>
</evidence>
<reference evidence="1 2" key="1">
    <citation type="journal article" date="2022" name="bioRxiv">
        <title>The genome of the oomycete Peronosclerospora sorghi, a cosmopolitan pathogen of maize and sorghum, is inflated with dispersed pseudogenes.</title>
        <authorList>
            <person name="Fletcher K."/>
            <person name="Martin F."/>
            <person name="Isakeit T."/>
            <person name="Cavanaugh K."/>
            <person name="Magill C."/>
            <person name="Michelmore R."/>
        </authorList>
    </citation>
    <scope>NUCLEOTIDE SEQUENCE [LARGE SCALE GENOMIC DNA]</scope>
    <source>
        <strain evidence="1">P6</strain>
    </source>
</reference>
<dbReference type="Proteomes" id="UP001163321">
    <property type="component" value="Chromosome 1"/>
</dbReference>
<name>A0ACC0WRH8_9STRA</name>
<evidence type="ECO:0000313" key="1">
    <source>
        <dbReference type="EMBL" id="KAI9920659.1"/>
    </source>
</evidence>
<keyword evidence="2" id="KW-1185">Reference proteome</keyword>
<protein>
    <submittedName>
        <fullName evidence="1">Uncharacterized protein</fullName>
    </submittedName>
</protein>
<sequence>MELDYTQVRPVELKADMATSLILRRPRKINTASTKRTRPREILLWRHSPRSWVKKEYMQTAVLRAKLHRRRYNRARGTRLPLGGITYTQRQLTDEMRAQFVFDTSRGMSYLHQFELPILDRDMKSPNLLVERDFSIKISDFGLSRVMAQIQTDWQLWHCVMDGTQGVWQPQVYGKEDVFSFSIVVWEIFMGQCPY</sequence>
<gene>
    <name evidence="1" type="ORF">PsorP6_001582</name>
</gene>
<dbReference type="EMBL" id="CM047580">
    <property type="protein sequence ID" value="KAI9920659.1"/>
    <property type="molecule type" value="Genomic_DNA"/>
</dbReference>